<keyword evidence="3" id="KW-1185">Reference proteome</keyword>
<dbReference type="Proteomes" id="UP000244677">
    <property type="component" value="Chromosome"/>
</dbReference>
<evidence type="ECO:0000313" key="2">
    <source>
        <dbReference type="EMBL" id="AWG25157.1"/>
    </source>
</evidence>
<dbReference type="KEGG" id="fki:FK004_07870"/>
<dbReference type="OrthoDB" id="1068986at2"/>
<organism evidence="2 3">
    <name type="scientific">Flavobacterium kingsejongi</name>
    <dbReference type="NCBI Taxonomy" id="1678728"/>
    <lineage>
        <taxon>Bacteria</taxon>
        <taxon>Pseudomonadati</taxon>
        <taxon>Bacteroidota</taxon>
        <taxon>Flavobacteriia</taxon>
        <taxon>Flavobacteriales</taxon>
        <taxon>Flavobacteriaceae</taxon>
        <taxon>Flavobacterium</taxon>
    </lineage>
</organism>
<feature type="chain" id="PRO_5015745082" description="GLPGLI family protein" evidence="1">
    <location>
        <begin position="23"/>
        <end position="279"/>
    </location>
</feature>
<evidence type="ECO:0008006" key="4">
    <source>
        <dbReference type="Google" id="ProtNLM"/>
    </source>
</evidence>
<evidence type="ECO:0000313" key="3">
    <source>
        <dbReference type="Proteomes" id="UP000244677"/>
    </source>
</evidence>
<dbReference type="EMBL" id="CP020919">
    <property type="protein sequence ID" value="AWG25157.1"/>
    <property type="molecule type" value="Genomic_DNA"/>
</dbReference>
<dbReference type="InterPro" id="IPR005901">
    <property type="entry name" value="GLPGLI"/>
</dbReference>
<sequence length="279" mass="31672">MTKAITLLTCFLMISTITIVKAQNFQGQATYETKRAVSDIQFQGGGMTPAMQDQFREKLKKSMEKTFILTFDKTTSLYEQPQVLSAPVSGLTTVVASNATGDEKQYKNIKDQKVMIEKDFFGKEFLIVDSLPHWDWKLTNETKQIGGYTVYKATALIVVTEKEKAAYGKRQLEQSNKGTQMMQEPEPQDKLVTVWYTPDIPVSQGPEEYWGLPGLILEVNDGNNMILCSKIVLNPKEKTTIKMPKKGKVVSKKEYTEIIEKQMEKMKDGKGNIRIEMNK</sequence>
<dbReference type="NCBIfam" id="TIGR01200">
    <property type="entry name" value="GLPGLI"/>
    <property type="match status" value="1"/>
</dbReference>
<name>A0A2S1LN30_9FLAO</name>
<dbReference type="RefSeq" id="WP_108736761.1">
    <property type="nucleotide sequence ID" value="NZ_CP020919.1"/>
</dbReference>
<reference evidence="2 3" key="1">
    <citation type="submission" date="2017-04" db="EMBL/GenBank/DDBJ databases">
        <title>Complete genome sequence of Flavobacterium kingsejong AJ004.</title>
        <authorList>
            <person name="Lee P.C."/>
        </authorList>
    </citation>
    <scope>NUCLEOTIDE SEQUENCE [LARGE SCALE GENOMIC DNA]</scope>
    <source>
        <strain evidence="2 3">AJ004</strain>
    </source>
</reference>
<dbReference type="Pfam" id="PF09697">
    <property type="entry name" value="Porph_ging"/>
    <property type="match status" value="1"/>
</dbReference>
<protein>
    <recommendedName>
        <fullName evidence="4">GLPGLI family protein</fullName>
    </recommendedName>
</protein>
<keyword evidence="1" id="KW-0732">Signal</keyword>
<feature type="signal peptide" evidence="1">
    <location>
        <begin position="1"/>
        <end position="22"/>
    </location>
</feature>
<dbReference type="AlphaFoldDB" id="A0A2S1LN30"/>
<accession>A0A2S1LN30</accession>
<proteinExistence type="predicted"/>
<gene>
    <name evidence="2" type="ORF">FK004_07870</name>
</gene>
<evidence type="ECO:0000256" key="1">
    <source>
        <dbReference type="SAM" id="SignalP"/>
    </source>
</evidence>